<dbReference type="GO" id="GO:0048513">
    <property type="term" value="P:animal organ development"/>
    <property type="evidence" value="ECO:0007669"/>
    <property type="project" value="UniProtKB-ARBA"/>
</dbReference>
<keyword evidence="1" id="KW-1015">Disulfide bond</keyword>
<protein>
    <recommendedName>
        <fullName evidence="3">EGF-like domain-containing protein</fullName>
    </recommendedName>
</protein>
<keyword evidence="2" id="KW-1133">Transmembrane helix</keyword>
<comment type="caution">
    <text evidence="1">Lacks conserved residue(s) required for the propagation of feature annotation.</text>
</comment>
<dbReference type="EMBL" id="CAACVG010012461">
    <property type="protein sequence ID" value="VEN60298.1"/>
    <property type="molecule type" value="Genomic_DNA"/>
</dbReference>
<evidence type="ECO:0000256" key="1">
    <source>
        <dbReference type="PROSITE-ProRule" id="PRU00076"/>
    </source>
</evidence>
<dbReference type="PANTHER" id="PTHR24035:SF109">
    <property type="entry name" value="PROTEIN DRAPER"/>
    <property type="match status" value="1"/>
</dbReference>
<dbReference type="CDD" id="cd00055">
    <property type="entry name" value="EGF_Lam"/>
    <property type="match status" value="1"/>
</dbReference>
<dbReference type="Gene3D" id="2.170.300.10">
    <property type="entry name" value="Tie2 ligand-binding domain superfamily"/>
    <property type="match status" value="1"/>
</dbReference>
<keyword evidence="2" id="KW-0472">Membrane</keyword>
<dbReference type="OrthoDB" id="18487at2759"/>
<evidence type="ECO:0000256" key="2">
    <source>
        <dbReference type="SAM" id="Phobius"/>
    </source>
</evidence>
<dbReference type="Pfam" id="PF00053">
    <property type="entry name" value="EGF_laminin"/>
    <property type="match status" value="1"/>
</dbReference>
<keyword evidence="1" id="KW-0245">EGF-like domain</keyword>
<dbReference type="InterPro" id="IPR052108">
    <property type="entry name" value="MEGF/SIB"/>
</dbReference>
<feature type="transmembrane region" description="Helical" evidence="2">
    <location>
        <begin position="95"/>
        <end position="119"/>
    </location>
</feature>
<dbReference type="PROSITE" id="PS50026">
    <property type="entry name" value="EGF_3"/>
    <property type="match status" value="1"/>
</dbReference>
<dbReference type="AlphaFoldDB" id="A0A653DLS4"/>
<dbReference type="InterPro" id="IPR009030">
    <property type="entry name" value="Growth_fac_rcpt_cys_sf"/>
</dbReference>
<evidence type="ECO:0000313" key="4">
    <source>
        <dbReference type="EMBL" id="VEN60298.1"/>
    </source>
</evidence>
<dbReference type="PANTHER" id="PTHR24035">
    <property type="entry name" value="MULTIPLE EPIDERMAL GROWTH FACTOR-LIKE DOMAINS PROTEIN"/>
    <property type="match status" value="1"/>
</dbReference>
<keyword evidence="5" id="KW-1185">Reference proteome</keyword>
<dbReference type="GO" id="GO:0048731">
    <property type="term" value="P:system development"/>
    <property type="evidence" value="ECO:0007669"/>
    <property type="project" value="UniProtKB-ARBA"/>
</dbReference>
<feature type="non-terminal residue" evidence="4">
    <location>
        <position position="147"/>
    </location>
</feature>
<reference evidence="4 5" key="1">
    <citation type="submission" date="2019-01" db="EMBL/GenBank/DDBJ databases">
        <authorList>
            <person name="Sayadi A."/>
        </authorList>
    </citation>
    <scope>NUCLEOTIDE SEQUENCE [LARGE SCALE GENOMIC DNA]</scope>
</reference>
<feature type="disulfide bond" evidence="1">
    <location>
        <begin position="24"/>
        <end position="33"/>
    </location>
</feature>
<accession>A0A653DLS4</accession>
<sequence>MNCTQHCKCLNAGECRRNDGVCRCKPGWTGTQCTELCPEGYYGDHCMTPCECENDNFMCHAAQGCVCKHGFGGKHCEESNLLPRTSEVMERGTGYGVIVAVIMITIIVFTIFTLVVFYYRRRVTNLQTEMAHVQYTADPNGYGQGKL</sequence>
<dbReference type="Proteomes" id="UP000410492">
    <property type="component" value="Unassembled WGS sequence"/>
</dbReference>
<evidence type="ECO:0000259" key="3">
    <source>
        <dbReference type="PROSITE" id="PS50026"/>
    </source>
</evidence>
<dbReference type="PROSITE" id="PS00022">
    <property type="entry name" value="EGF_1"/>
    <property type="match status" value="1"/>
</dbReference>
<keyword evidence="2" id="KW-0812">Transmembrane</keyword>
<evidence type="ECO:0000313" key="5">
    <source>
        <dbReference type="Proteomes" id="UP000410492"/>
    </source>
</evidence>
<gene>
    <name evidence="4" type="ORF">CALMAC_LOCUS18043</name>
</gene>
<feature type="domain" description="EGF-like" evidence="3">
    <location>
        <begin position="4"/>
        <end position="34"/>
    </location>
</feature>
<proteinExistence type="predicted"/>
<dbReference type="InterPro" id="IPR000742">
    <property type="entry name" value="EGF"/>
</dbReference>
<organism evidence="4 5">
    <name type="scientific">Callosobruchus maculatus</name>
    <name type="common">Southern cowpea weevil</name>
    <name type="synonym">Pulse bruchid</name>
    <dbReference type="NCBI Taxonomy" id="64391"/>
    <lineage>
        <taxon>Eukaryota</taxon>
        <taxon>Metazoa</taxon>
        <taxon>Ecdysozoa</taxon>
        <taxon>Arthropoda</taxon>
        <taxon>Hexapoda</taxon>
        <taxon>Insecta</taxon>
        <taxon>Pterygota</taxon>
        <taxon>Neoptera</taxon>
        <taxon>Endopterygota</taxon>
        <taxon>Coleoptera</taxon>
        <taxon>Polyphaga</taxon>
        <taxon>Cucujiformia</taxon>
        <taxon>Chrysomeloidea</taxon>
        <taxon>Chrysomelidae</taxon>
        <taxon>Bruchinae</taxon>
        <taxon>Bruchini</taxon>
        <taxon>Callosobruchus</taxon>
    </lineage>
</organism>
<dbReference type="InterPro" id="IPR002049">
    <property type="entry name" value="LE_dom"/>
</dbReference>
<dbReference type="SUPFAM" id="SSF57184">
    <property type="entry name" value="Growth factor receptor domain"/>
    <property type="match status" value="1"/>
</dbReference>
<name>A0A653DLS4_CALMS</name>